<dbReference type="HOGENOM" id="CLU_3381696_0_0_6"/>
<protein>
    <submittedName>
        <fullName evidence="1">Uncharacterized protein</fullName>
    </submittedName>
</protein>
<name>G8LQF6_9ENTR</name>
<gene>
    <name evidence="1" type="ORF">EcWSU1_A078</name>
</gene>
<evidence type="ECO:0000313" key="2">
    <source>
        <dbReference type="Proteomes" id="UP000007838"/>
    </source>
</evidence>
<sequence length="33" mass="3828">MVAVPSLKGRESHERSTKYFKYPERVAAKCDED</sequence>
<proteinExistence type="predicted"/>
<accession>G8LQF6</accession>
<dbReference type="KEGG" id="eec:EcWSU1_A078"/>
<evidence type="ECO:0000313" key="1">
    <source>
        <dbReference type="EMBL" id="AEW76052.1"/>
    </source>
</evidence>
<organism evidence="1 2">
    <name type="scientific">Enterobacter ludwigii</name>
    <dbReference type="NCBI Taxonomy" id="299767"/>
    <lineage>
        <taxon>Bacteria</taxon>
        <taxon>Pseudomonadati</taxon>
        <taxon>Pseudomonadota</taxon>
        <taxon>Gammaproteobacteria</taxon>
        <taxon>Enterobacterales</taxon>
        <taxon>Enterobacteriaceae</taxon>
        <taxon>Enterobacter</taxon>
        <taxon>Enterobacter cloacae complex</taxon>
    </lineage>
</organism>
<dbReference type="AlphaFoldDB" id="G8LQF6"/>
<keyword evidence="1" id="KW-0614">Plasmid</keyword>
<dbReference type="EMBL" id="CP002887">
    <property type="protein sequence ID" value="AEW76052.1"/>
    <property type="molecule type" value="Genomic_DNA"/>
</dbReference>
<reference evidence="1 2" key="1">
    <citation type="journal article" date="2011" name="Stand. Genomic Sci.">
        <title>Complete genome of the onion pathogen Enterobacter cloacae EcWSU1.</title>
        <authorList>
            <person name="Humann J.L."/>
            <person name="Wildung M."/>
            <person name="Cheng C.H."/>
            <person name="Lee T."/>
            <person name="Stewart J.E."/>
            <person name="Drew J.C."/>
            <person name="Triplett E.W."/>
            <person name="Main D."/>
            <person name="Schroeder B.K."/>
        </authorList>
    </citation>
    <scope>NUCLEOTIDE SEQUENCE [LARGE SCALE GENOMIC DNA]</scope>
    <source>
        <strain evidence="1 2">EcWSU1</strain>
        <plasmid evidence="1 2">pEcWSU1_A</plasmid>
    </source>
</reference>
<geneLocation type="plasmid" evidence="1 2">
    <name>pEcWSU1_A</name>
</geneLocation>
<dbReference type="Proteomes" id="UP000007838">
    <property type="component" value="Plasmid pEcWSU1_A"/>
</dbReference>